<evidence type="ECO:0000313" key="3">
    <source>
        <dbReference type="Proteomes" id="UP000757604"/>
    </source>
</evidence>
<feature type="domain" description="Glycosyltransferase subfamily 4-like N-terminal" evidence="1">
    <location>
        <begin position="137"/>
        <end position="259"/>
    </location>
</feature>
<comment type="caution">
    <text evidence="2">The sequence shown here is derived from an EMBL/GenBank/DDBJ whole genome shotgun (WGS) entry which is preliminary data.</text>
</comment>
<dbReference type="EMBL" id="JAEUAO010000003">
    <property type="protein sequence ID" value="MBW9064534.1"/>
    <property type="molecule type" value="Genomic_DNA"/>
</dbReference>
<evidence type="ECO:0000259" key="1">
    <source>
        <dbReference type="Pfam" id="PF13439"/>
    </source>
</evidence>
<dbReference type="PANTHER" id="PTHR12526:SF572">
    <property type="entry name" value="BLL5144 PROTEIN"/>
    <property type="match status" value="1"/>
</dbReference>
<dbReference type="InterPro" id="IPR028098">
    <property type="entry name" value="Glyco_trans_4-like_N"/>
</dbReference>
<dbReference type="SUPFAM" id="SSF53756">
    <property type="entry name" value="UDP-Glycosyltransferase/glycogen phosphorylase"/>
    <property type="match status" value="1"/>
</dbReference>
<dbReference type="Proteomes" id="UP000757604">
    <property type="component" value="Unassembled WGS sequence"/>
</dbReference>
<gene>
    <name evidence="2" type="ORF">JNB71_14505</name>
</gene>
<evidence type="ECO:0000313" key="2">
    <source>
        <dbReference type="EMBL" id="MBW9064534.1"/>
    </source>
</evidence>
<organism evidence="2 3">
    <name type="scientific">Rhizobium herbae</name>
    <dbReference type="NCBI Taxonomy" id="508661"/>
    <lineage>
        <taxon>Bacteria</taxon>
        <taxon>Pseudomonadati</taxon>
        <taxon>Pseudomonadota</taxon>
        <taxon>Alphaproteobacteria</taxon>
        <taxon>Hyphomicrobiales</taxon>
        <taxon>Rhizobiaceae</taxon>
        <taxon>Rhizobium/Agrobacterium group</taxon>
        <taxon>Rhizobium</taxon>
    </lineage>
</organism>
<dbReference type="RefSeq" id="WP_220372517.1">
    <property type="nucleotide sequence ID" value="NZ_JAEUAO010000003.1"/>
</dbReference>
<dbReference type="CDD" id="cd03822">
    <property type="entry name" value="GT4_mannosyltransferase-like"/>
    <property type="match status" value="1"/>
</dbReference>
<dbReference type="PANTHER" id="PTHR12526">
    <property type="entry name" value="GLYCOSYLTRANSFERASE"/>
    <property type="match status" value="1"/>
</dbReference>
<protein>
    <submittedName>
        <fullName evidence="2">Glycosyltransferase family 4 protein</fullName>
    </submittedName>
</protein>
<name>A0ABS7HBQ5_9HYPH</name>
<accession>A0ABS7HBQ5</accession>
<proteinExistence type="predicted"/>
<keyword evidence="3" id="KW-1185">Reference proteome</keyword>
<dbReference type="Pfam" id="PF13692">
    <property type="entry name" value="Glyco_trans_1_4"/>
    <property type="match status" value="1"/>
</dbReference>
<dbReference type="Gene3D" id="3.40.50.2000">
    <property type="entry name" value="Glycogen Phosphorylase B"/>
    <property type="match status" value="2"/>
</dbReference>
<sequence length="843" mass="92271">MSFADAIRISGFGSRAPAVSGQLPFRSTSAAVQLRGAGQESRRRIGQWGTLIRESSLCTSYAAEEQPRECGPCQRVCPEDNTVTPSIAMPSIRHVALIGNFPPRRCGIATFSADLKSALTGAKPSLRLSLIAMNDPGQQHAYPPTVGYEISQNQPESYLAAAEHINALNPDIVSIQHEYGIFGGAAGEYLLKLVEPMRAPVVTTLHTVVSSPTEEQRRVMQALAHHSSRLVVMTAMGQEILIRSWGVPRQKIAVIPHGIPDLPFLDPAIHKDRFGLEGCQVVLTFGLLSENKGIEIMIEALPSLVAAHPDLIYVVLGATHPHLLASEGEAYRDKLRARAEELAVAGHLRFVNEYVDTATLQAWLSAADIYVTPYLNETQITSGTLSYAVGMGKAVVSTPYWHARELLANGTGALVPFANPGALAETIGDLLTNHGKRDRLRSKAYRASRQMVWPVIGQSYLTLFGEARTRNPVPGRILSLRPTGSAPPVSTLAAIDRMTDGCGMLQHSRWSTPDRRHGYCLDDNARALMLAVELGAEGIEPERAGRIAGVCASFVDSAWNEETSRFRNFMDYRRNWLEEQGSEDSHGRALWALGRAAAATNDDGVKLWATALADRVISASDHLQSPRAMAFSVLGTCRYLKIYPGHRPARRLLERFATTLHHLFRQGRRERWTWFEPTLAYDNARLPEALIRAGHLLGRNPMTSDGLAALRWLIAQQTAASGQFRPVGTESFGKAYSAPRAFDQQPVEAWATIEACLGAHEAKANQDWIEHAEAAFAWYLGENDLASRLALVGGSCYDGLEVDRVNLNQGAESILSFQFSVAAMRKLQRATRTVSAPDLARTS</sequence>
<dbReference type="Pfam" id="PF13439">
    <property type="entry name" value="Glyco_transf_4"/>
    <property type="match status" value="1"/>
</dbReference>
<reference evidence="2 3" key="1">
    <citation type="journal article" date="2021" name="MBio">
        <title>Poor Competitiveness of Bradyrhizobium in Pigeon Pea Root Colonization in Indian Soils.</title>
        <authorList>
            <person name="Chalasani D."/>
            <person name="Basu A."/>
            <person name="Pullabhotla S.V.S.R.N."/>
            <person name="Jorrin B."/>
            <person name="Neal A.L."/>
            <person name="Poole P.S."/>
            <person name="Podile A.R."/>
            <person name="Tkacz A."/>
        </authorList>
    </citation>
    <scope>NUCLEOTIDE SEQUENCE [LARGE SCALE GENOMIC DNA]</scope>
    <source>
        <strain evidence="2 3">HU44</strain>
    </source>
</reference>